<keyword evidence="2" id="KW-0285">Flavoprotein</keyword>
<dbReference type="NCBIfam" id="TIGR00275">
    <property type="entry name" value="aminoacetone oxidase family FAD-binding enzyme"/>
    <property type="match status" value="1"/>
</dbReference>
<dbReference type="Proteomes" id="UP001055712">
    <property type="component" value="Unassembled WGS sequence"/>
</dbReference>
<sequence>MATATAHCTCSSRAAWRRPQRRVVLCLAQQQQQGVHVIGAGAAGLTAAYFAAVSGAQVTVLEKNAEAGKKILISGGTRCNVLPAEVDLQRDFVTESSRSALRAVFSSWSLDDCSFWLSDPHQIGIKLELERETGKLFPASNSAAEVRDRLVQACRQQGVEFVYGAGLQDLEQQPGGSWLLRLDDGSTMPAQQVILATGGLSFPKLGATGDGFRLLRRRGHSLHEPYPALTPLLGIHPGGEQLAGISLYSVELAAVAAADGGSSSGKKKKSRARSRVQRTAMLFTHRGFSGPAVLDLSHLSVRALDRQQPPPQILVQWTGKGAAEWEATLLEGGSLLVVNLLRKEGVPQRLAEALCGEAGVPLDRKLSELKKTERAGLLAALTKYVLPVTGSEGYAKAEVTGGGIPLNELSASSMESRILPGVFVCGELCDVFGRIGGFNFLWAWVSGRLAGLAAAEAAAAGGTQQPAAEHAA</sequence>
<dbReference type="SUPFAM" id="SSF160996">
    <property type="entry name" value="HI0933 insert domain-like"/>
    <property type="match status" value="1"/>
</dbReference>
<dbReference type="InterPro" id="IPR055178">
    <property type="entry name" value="RsdA/BaiN/AoA(So)-like_dom"/>
</dbReference>
<dbReference type="InterPro" id="IPR004792">
    <property type="entry name" value="BaiN-like"/>
</dbReference>
<dbReference type="InterPro" id="IPR036188">
    <property type="entry name" value="FAD/NAD-bd_sf"/>
</dbReference>
<dbReference type="Gene3D" id="3.50.50.60">
    <property type="entry name" value="FAD/NAD(P)-binding domain"/>
    <property type="match status" value="1"/>
</dbReference>
<dbReference type="Gene3D" id="1.10.8.260">
    <property type="entry name" value="HI0933 insert domain-like"/>
    <property type="match status" value="1"/>
</dbReference>
<dbReference type="AlphaFoldDB" id="A0A9D4Z0R5"/>
<feature type="domain" description="RsdA/BaiN/AoA(So)-like Rossmann fold-like" evidence="4">
    <location>
        <begin position="35"/>
        <end position="451"/>
    </location>
</feature>
<dbReference type="InterPro" id="IPR057661">
    <property type="entry name" value="RsdA/BaiN/AoA(So)_Rossmann"/>
</dbReference>
<dbReference type="InterPro" id="IPR023166">
    <property type="entry name" value="BaiN-like_dom_sf"/>
</dbReference>
<dbReference type="Pfam" id="PF03486">
    <property type="entry name" value="HI0933_like"/>
    <property type="match status" value="1"/>
</dbReference>
<dbReference type="EMBL" id="SIDB01000002">
    <property type="protein sequence ID" value="KAI3435887.1"/>
    <property type="molecule type" value="Genomic_DNA"/>
</dbReference>
<gene>
    <name evidence="6" type="ORF">D9Q98_001945</name>
</gene>
<evidence type="ECO:0000259" key="5">
    <source>
        <dbReference type="Pfam" id="PF22780"/>
    </source>
</evidence>
<dbReference type="OrthoDB" id="9930022at2759"/>
<evidence type="ECO:0000313" key="7">
    <source>
        <dbReference type="Proteomes" id="UP001055712"/>
    </source>
</evidence>
<dbReference type="Pfam" id="PF22780">
    <property type="entry name" value="HI0933_like_1st"/>
    <property type="match status" value="1"/>
</dbReference>
<dbReference type="Gene3D" id="2.40.30.10">
    <property type="entry name" value="Translation factors"/>
    <property type="match status" value="1"/>
</dbReference>
<evidence type="ECO:0000259" key="4">
    <source>
        <dbReference type="Pfam" id="PF03486"/>
    </source>
</evidence>
<comment type="caution">
    <text evidence="6">The sequence shown here is derived from an EMBL/GenBank/DDBJ whole genome shotgun (WGS) entry which is preliminary data.</text>
</comment>
<dbReference type="PANTHER" id="PTHR42887:SF2">
    <property type="entry name" value="OS12G0638800 PROTEIN"/>
    <property type="match status" value="1"/>
</dbReference>
<organism evidence="6 7">
    <name type="scientific">Chlorella vulgaris</name>
    <name type="common">Green alga</name>
    <dbReference type="NCBI Taxonomy" id="3077"/>
    <lineage>
        <taxon>Eukaryota</taxon>
        <taxon>Viridiplantae</taxon>
        <taxon>Chlorophyta</taxon>
        <taxon>core chlorophytes</taxon>
        <taxon>Trebouxiophyceae</taxon>
        <taxon>Chlorellales</taxon>
        <taxon>Chlorellaceae</taxon>
        <taxon>Chlorella clade</taxon>
        <taxon>Chlorella</taxon>
    </lineage>
</organism>
<accession>A0A9D4Z0R5</accession>
<feature type="domain" description="RsdA/BaiN/AoA(So)-like insert" evidence="5">
    <location>
        <begin position="227"/>
        <end position="399"/>
    </location>
</feature>
<dbReference type="PRINTS" id="PR00368">
    <property type="entry name" value="FADPNR"/>
</dbReference>
<proteinExistence type="predicted"/>
<protein>
    <submittedName>
        <fullName evidence="6">Uncharacterized protein</fullName>
    </submittedName>
</protein>
<dbReference type="SUPFAM" id="SSF51905">
    <property type="entry name" value="FAD/NAD(P)-binding domain"/>
    <property type="match status" value="1"/>
</dbReference>
<reference evidence="6" key="2">
    <citation type="submission" date="2020-11" db="EMBL/GenBank/DDBJ databases">
        <authorList>
            <person name="Cecchin M."/>
            <person name="Marcolungo L."/>
            <person name="Rossato M."/>
            <person name="Girolomoni L."/>
            <person name="Cosentino E."/>
            <person name="Cuine S."/>
            <person name="Li-Beisson Y."/>
            <person name="Delledonne M."/>
            <person name="Ballottari M."/>
        </authorList>
    </citation>
    <scope>NUCLEOTIDE SEQUENCE</scope>
    <source>
        <strain evidence="6">211/11P</strain>
        <tissue evidence="6">Whole cell</tissue>
    </source>
</reference>
<evidence type="ECO:0000256" key="2">
    <source>
        <dbReference type="ARBA" id="ARBA00022630"/>
    </source>
</evidence>
<evidence type="ECO:0000256" key="1">
    <source>
        <dbReference type="ARBA" id="ARBA00001974"/>
    </source>
</evidence>
<keyword evidence="3" id="KW-0274">FAD</keyword>
<keyword evidence="7" id="KW-1185">Reference proteome</keyword>
<dbReference type="PANTHER" id="PTHR42887">
    <property type="entry name" value="OS12G0638800 PROTEIN"/>
    <property type="match status" value="1"/>
</dbReference>
<reference evidence="6" key="1">
    <citation type="journal article" date="2019" name="Plant J.">
        <title>Chlorella vulgaris genome assembly and annotation reveals the molecular basis for metabolic acclimation to high light conditions.</title>
        <authorList>
            <person name="Cecchin M."/>
            <person name="Marcolungo L."/>
            <person name="Rossato M."/>
            <person name="Girolomoni L."/>
            <person name="Cosentino E."/>
            <person name="Cuine S."/>
            <person name="Li-Beisson Y."/>
            <person name="Delledonne M."/>
            <person name="Ballottari M."/>
        </authorList>
    </citation>
    <scope>NUCLEOTIDE SEQUENCE</scope>
    <source>
        <strain evidence="6">211/11P</strain>
    </source>
</reference>
<evidence type="ECO:0000313" key="6">
    <source>
        <dbReference type="EMBL" id="KAI3435887.1"/>
    </source>
</evidence>
<name>A0A9D4Z0R5_CHLVU</name>
<comment type="cofactor">
    <cofactor evidence="1">
        <name>FAD</name>
        <dbReference type="ChEBI" id="CHEBI:57692"/>
    </cofactor>
</comment>
<evidence type="ECO:0000256" key="3">
    <source>
        <dbReference type="ARBA" id="ARBA00022827"/>
    </source>
</evidence>